<dbReference type="NCBIfam" id="TIGR02365">
    <property type="entry name" value="dha_L_ycgS"/>
    <property type="match status" value="1"/>
</dbReference>
<evidence type="ECO:0000256" key="2">
    <source>
        <dbReference type="ARBA" id="ARBA00004745"/>
    </source>
</evidence>
<dbReference type="GO" id="GO:0019563">
    <property type="term" value="P:glycerol catabolic process"/>
    <property type="evidence" value="ECO:0007669"/>
    <property type="project" value="TreeGrafter"/>
</dbReference>
<name>A0A0A5G8Z7_9BACI</name>
<dbReference type="Gene3D" id="1.25.40.340">
    <property type="match status" value="1"/>
</dbReference>
<comment type="pathway">
    <text evidence="2">Polyol metabolism; glycerol degradation.</text>
</comment>
<dbReference type="GO" id="GO:0047324">
    <property type="term" value="F:phosphoenolpyruvate-glycerone phosphotransferase activity"/>
    <property type="evidence" value="ECO:0007669"/>
    <property type="project" value="UniProtKB-EC"/>
</dbReference>
<sequence length="204" mass="22262">MEMHVQDAIQWFQKTNEKIQQNKDYLTSLDQPIGDGDHGINMARGFQEVEKKLKGAEYTVVSDVLKDVAMTLMSKVGGASGPLFGTAFLKMSMATKGAATIDIATLAKGLEAATEGIKQRGKATEQEKTMIDVWSPVAYHVKEATSIQSEVLKEVAKQAMDNTKDMMATKGRGAYFKEKSIGHIDAGAASTYYIFEALAETLKN</sequence>
<dbReference type="eggNOG" id="COG1461">
    <property type="taxonomic scope" value="Bacteria"/>
</dbReference>
<evidence type="ECO:0000313" key="11">
    <source>
        <dbReference type="Proteomes" id="UP000030401"/>
    </source>
</evidence>
<dbReference type="SUPFAM" id="SSF101473">
    <property type="entry name" value="DhaL-like"/>
    <property type="match status" value="1"/>
</dbReference>
<dbReference type="EC" id="2.7.1.121" evidence="3"/>
<comment type="caution">
    <text evidence="10">The sequence shown here is derived from an EMBL/GenBank/DDBJ whole genome shotgun (WGS) entry which is preliminary data.</text>
</comment>
<dbReference type="AlphaFoldDB" id="A0A0A5G8Z7"/>
<keyword evidence="11" id="KW-1185">Reference proteome</keyword>
<evidence type="ECO:0000256" key="4">
    <source>
        <dbReference type="ARBA" id="ARBA00022679"/>
    </source>
</evidence>
<dbReference type="InterPro" id="IPR012737">
    <property type="entry name" value="DhaK_L_YcgS"/>
</dbReference>
<dbReference type="InterPro" id="IPR050861">
    <property type="entry name" value="Dihydroxyacetone_Kinase"/>
</dbReference>
<comment type="subunit">
    <text evidence="7">Homodimer. The dihydroxyacetone kinase complex is composed of a homodimer of DhaM, a homodimer of DhaK and the subunit DhaL.</text>
</comment>
<dbReference type="STRING" id="1385512.N784_15140"/>
<reference evidence="10 11" key="1">
    <citation type="submission" date="2013-08" db="EMBL/GenBank/DDBJ databases">
        <authorList>
            <person name="Huang J."/>
            <person name="Wang G."/>
        </authorList>
    </citation>
    <scope>NUCLEOTIDE SEQUENCE [LARGE SCALE GENOMIC DNA]</scope>
    <source>
        <strain evidence="10 11">JSM 072002</strain>
    </source>
</reference>
<evidence type="ECO:0000256" key="6">
    <source>
        <dbReference type="ARBA" id="ARBA00022798"/>
    </source>
</evidence>
<dbReference type="FunFam" id="1.25.40.340:FF:000002">
    <property type="entry name" value="Dihydroxyacetone kinase, L subunit"/>
    <property type="match status" value="1"/>
</dbReference>
<dbReference type="InterPro" id="IPR004007">
    <property type="entry name" value="DhaL_dom"/>
</dbReference>
<dbReference type="Pfam" id="PF02734">
    <property type="entry name" value="Dak2"/>
    <property type="match status" value="1"/>
</dbReference>
<dbReference type="PANTHER" id="PTHR28629">
    <property type="entry name" value="TRIOKINASE/FMN CYCLASE"/>
    <property type="match status" value="1"/>
</dbReference>
<dbReference type="RefSeq" id="WP_036833367.1">
    <property type="nucleotide sequence ID" value="NZ_AVPG01000006.1"/>
</dbReference>
<evidence type="ECO:0000256" key="5">
    <source>
        <dbReference type="ARBA" id="ARBA00022777"/>
    </source>
</evidence>
<evidence type="ECO:0000313" key="10">
    <source>
        <dbReference type="EMBL" id="KGX87580.1"/>
    </source>
</evidence>
<comment type="function">
    <text evidence="8">ADP-binding subunit of the dihydroxyacetone kinase, which is responsible for the phosphoenolpyruvate (PEP)-dependent phosphorylation of dihydroxyacetone. DhaL-ADP is converted to DhaL-ATP via a phosphoryl group transfer from DhaM and transmits it to dihydroxyacetone binds to DhaK.</text>
</comment>
<keyword evidence="6" id="KW-0319">Glycerol metabolism</keyword>
<keyword evidence="5 10" id="KW-0418">Kinase</keyword>
<evidence type="ECO:0000256" key="7">
    <source>
        <dbReference type="ARBA" id="ARBA00046577"/>
    </source>
</evidence>
<proteinExistence type="predicted"/>
<keyword evidence="4" id="KW-0808">Transferase</keyword>
<dbReference type="PANTHER" id="PTHR28629:SF4">
    <property type="entry name" value="TRIOKINASE_FMN CYCLASE"/>
    <property type="match status" value="1"/>
</dbReference>
<evidence type="ECO:0000256" key="1">
    <source>
        <dbReference type="ARBA" id="ARBA00001113"/>
    </source>
</evidence>
<evidence type="ECO:0000256" key="8">
    <source>
        <dbReference type="ARBA" id="ARBA00055771"/>
    </source>
</evidence>
<organism evidence="10 11">
    <name type="scientific">Pontibacillus litoralis JSM 072002</name>
    <dbReference type="NCBI Taxonomy" id="1385512"/>
    <lineage>
        <taxon>Bacteria</taxon>
        <taxon>Bacillati</taxon>
        <taxon>Bacillota</taxon>
        <taxon>Bacilli</taxon>
        <taxon>Bacillales</taxon>
        <taxon>Bacillaceae</taxon>
        <taxon>Pontibacillus</taxon>
    </lineage>
</organism>
<dbReference type="PROSITE" id="PS51480">
    <property type="entry name" value="DHAL"/>
    <property type="match status" value="1"/>
</dbReference>
<dbReference type="GO" id="GO:0005829">
    <property type="term" value="C:cytosol"/>
    <property type="evidence" value="ECO:0007669"/>
    <property type="project" value="TreeGrafter"/>
</dbReference>
<gene>
    <name evidence="10" type="ORF">N784_15140</name>
</gene>
<dbReference type="EMBL" id="AVPG01000006">
    <property type="protein sequence ID" value="KGX87580.1"/>
    <property type="molecule type" value="Genomic_DNA"/>
</dbReference>
<protein>
    <recommendedName>
        <fullName evidence="3">phosphoenolpyruvate--glycerone phosphotransferase</fullName>
        <ecNumber evidence="3">2.7.1.121</ecNumber>
    </recommendedName>
</protein>
<accession>A0A0A5G8Z7</accession>
<evidence type="ECO:0000256" key="3">
    <source>
        <dbReference type="ARBA" id="ARBA00012095"/>
    </source>
</evidence>
<dbReference type="OrthoDB" id="9800291at2"/>
<dbReference type="SMART" id="SM01120">
    <property type="entry name" value="Dak2"/>
    <property type="match status" value="1"/>
</dbReference>
<dbReference type="GO" id="GO:0004371">
    <property type="term" value="F:glycerone kinase activity"/>
    <property type="evidence" value="ECO:0007669"/>
    <property type="project" value="InterPro"/>
</dbReference>
<feature type="domain" description="DhaL" evidence="9">
    <location>
        <begin position="6"/>
        <end position="200"/>
    </location>
</feature>
<dbReference type="InterPro" id="IPR036117">
    <property type="entry name" value="DhaL_dom_sf"/>
</dbReference>
<dbReference type="Proteomes" id="UP000030401">
    <property type="component" value="Unassembled WGS sequence"/>
</dbReference>
<comment type="catalytic activity">
    <reaction evidence="1">
        <text>dihydroxyacetone + phosphoenolpyruvate = dihydroxyacetone phosphate + pyruvate</text>
        <dbReference type="Rhea" id="RHEA:18381"/>
        <dbReference type="ChEBI" id="CHEBI:15361"/>
        <dbReference type="ChEBI" id="CHEBI:16016"/>
        <dbReference type="ChEBI" id="CHEBI:57642"/>
        <dbReference type="ChEBI" id="CHEBI:58702"/>
        <dbReference type="EC" id="2.7.1.121"/>
    </reaction>
</comment>
<evidence type="ECO:0000259" key="9">
    <source>
        <dbReference type="PROSITE" id="PS51480"/>
    </source>
</evidence>